<proteinExistence type="predicted"/>
<reference evidence="1" key="1">
    <citation type="submission" date="2020-03" db="EMBL/GenBank/DDBJ databases">
        <title>The deep terrestrial virosphere.</title>
        <authorList>
            <person name="Holmfeldt K."/>
            <person name="Nilsson E."/>
            <person name="Simone D."/>
            <person name="Lopez-Fernandez M."/>
            <person name="Wu X."/>
            <person name="de Brujin I."/>
            <person name="Lundin D."/>
            <person name="Andersson A."/>
            <person name="Bertilsson S."/>
            <person name="Dopson M."/>
        </authorList>
    </citation>
    <scope>NUCLEOTIDE SEQUENCE</scope>
    <source>
        <strain evidence="1">MM415A03563</strain>
        <strain evidence="2">MM415B04179</strain>
    </source>
</reference>
<organism evidence="1">
    <name type="scientific">viral metagenome</name>
    <dbReference type="NCBI Taxonomy" id="1070528"/>
    <lineage>
        <taxon>unclassified sequences</taxon>
        <taxon>metagenomes</taxon>
        <taxon>organismal metagenomes</taxon>
    </lineage>
</organism>
<name>A0A6M3JNY7_9ZZZZ</name>
<dbReference type="EMBL" id="MT143162">
    <property type="protein sequence ID" value="QJA93605.1"/>
    <property type="molecule type" value="Genomic_DNA"/>
</dbReference>
<gene>
    <name evidence="1" type="ORF">MM415A03563_0005</name>
    <name evidence="2" type="ORF">MM415B04179_0013</name>
</gene>
<dbReference type="AlphaFoldDB" id="A0A6M3JNY7"/>
<sequence length="88" mass="10343">MTGKYDSLKEVEVEVIEGTVLTDSITTYHWIGHRLVVMRGFPPCPECEDYIYKDWDRDRWVCYSCHTAWTTGELIEGLENNRITNPEE</sequence>
<accession>A0A6M3JNY7</accession>
<evidence type="ECO:0000313" key="2">
    <source>
        <dbReference type="EMBL" id="QJA93605.1"/>
    </source>
</evidence>
<protein>
    <submittedName>
        <fullName evidence="1">Uncharacterized protein</fullName>
    </submittedName>
</protein>
<dbReference type="EMBL" id="MT141819">
    <property type="protein sequence ID" value="QJA70765.1"/>
    <property type="molecule type" value="Genomic_DNA"/>
</dbReference>
<evidence type="ECO:0000313" key="1">
    <source>
        <dbReference type="EMBL" id="QJA70765.1"/>
    </source>
</evidence>